<dbReference type="RefSeq" id="WP_135276819.1">
    <property type="nucleotide sequence ID" value="NZ_PQVH01000006.1"/>
</dbReference>
<keyword evidence="3" id="KW-0805">Transcription regulation</keyword>
<dbReference type="InterPro" id="IPR009057">
    <property type="entry name" value="Homeodomain-like_sf"/>
</dbReference>
<dbReference type="EMBL" id="PQVH01000006">
    <property type="protein sequence ID" value="TFW72276.1"/>
    <property type="molecule type" value="Genomic_DNA"/>
</dbReference>
<dbReference type="Gene3D" id="3.40.50.300">
    <property type="entry name" value="P-loop containing nucleotide triphosphate hydrolases"/>
    <property type="match status" value="1"/>
</dbReference>
<accession>A0A4Y9VTH1</accession>
<dbReference type="PROSITE" id="PS00688">
    <property type="entry name" value="SIGMA54_INTERACT_3"/>
    <property type="match status" value="1"/>
</dbReference>
<evidence type="ECO:0000259" key="6">
    <source>
        <dbReference type="PROSITE" id="PS50045"/>
    </source>
</evidence>
<dbReference type="PRINTS" id="PR01590">
    <property type="entry name" value="HTHFIS"/>
</dbReference>
<dbReference type="InterPro" id="IPR003593">
    <property type="entry name" value="AAA+_ATPase"/>
</dbReference>
<evidence type="ECO:0000313" key="7">
    <source>
        <dbReference type="EMBL" id="TFW72276.1"/>
    </source>
</evidence>
<comment type="caution">
    <text evidence="7">The sequence shown here is derived from an EMBL/GenBank/DDBJ whole genome shotgun (WGS) entry which is preliminary data.</text>
</comment>
<dbReference type="InterPro" id="IPR002078">
    <property type="entry name" value="Sigma_54_int"/>
</dbReference>
<keyword evidence="1" id="KW-0547">Nucleotide-binding</keyword>
<dbReference type="InterPro" id="IPR025943">
    <property type="entry name" value="Sigma_54_int_dom_ATP-bd_2"/>
</dbReference>
<dbReference type="AlphaFoldDB" id="A0A4Y9VTH1"/>
<dbReference type="Pfam" id="PF00158">
    <property type="entry name" value="Sigma54_activat"/>
    <property type="match status" value="1"/>
</dbReference>
<dbReference type="FunFam" id="3.40.50.300:FF:000006">
    <property type="entry name" value="DNA-binding transcriptional regulator NtrC"/>
    <property type="match status" value="1"/>
</dbReference>
<name>A0A4Y9VTH1_9PROT</name>
<dbReference type="GO" id="GO:0005524">
    <property type="term" value="F:ATP binding"/>
    <property type="evidence" value="ECO:0007669"/>
    <property type="project" value="UniProtKB-KW"/>
</dbReference>
<dbReference type="SMART" id="SM00382">
    <property type="entry name" value="AAA"/>
    <property type="match status" value="1"/>
</dbReference>
<protein>
    <submittedName>
        <fullName evidence="7">Fis family transcriptional regulator</fullName>
    </submittedName>
</protein>
<evidence type="ECO:0000256" key="2">
    <source>
        <dbReference type="ARBA" id="ARBA00022840"/>
    </source>
</evidence>
<evidence type="ECO:0000256" key="4">
    <source>
        <dbReference type="ARBA" id="ARBA00023125"/>
    </source>
</evidence>
<dbReference type="GO" id="GO:0006355">
    <property type="term" value="P:regulation of DNA-templated transcription"/>
    <property type="evidence" value="ECO:0007669"/>
    <property type="project" value="InterPro"/>
</dbReference>
<dbReference type="PROSITE" id="PS50045">
    <property type="entry name" value="SIGMA54_INTERACT_4"/>
    <property type="match status" value="1"/>
</dbReference>
<dbReference type="Gene3D" id="1.10.10.60">
    <property type="entry name" value="Homeodomain-like"/>
    <property type="match status" value="1"/>
</dbReference>
<gene>
    <name evidence="7" type="ORF">C3Y98_04005</name>
</gene>
<dbReference type="OrthoDB" id="5288224at2"/>
<dbReference type="PANTHER" id="PTHR32071">
    <property type="entry name" value="TRANSCRIPTIONAL REGULATORY PROTEIN"/>
    <property type="match status" value="1"/>
</dbReference>
<dbReference type="CDD" id="cd00009">
    <property type="entry name" value="AAA"/>
    <property type="match status" value="1"/>
</dbReference>
<dbReference type="InterPro" id="IPR058031">
    <property type="entry name" value="AAA_lid_NorR"/>
</dbReference>
<keyword evidence="2" id="KW-0067">ATP-binding</keyword>
<dbReference type="GO" id="GO:0043565">
    <property type="term" value="F:sequence-specific DNA binding"/>
    <property type="evidence" value="ECO:0007669"/>
    <property type="project" value="InterPro"/>
</dbReference>
<keyword evidence="4" id="KW-0238">DNA-binding</keyword>
<evidence type="ECO:0000256" key="3">
    <source>
        <dbReference type="ARBA" id="ARBA00023015"/>
    </source>
</evidence>
<dbReference type="Gene3D" id="1.10.8.60">
    <property type="match status" value="1"/>
</dbReference>
<dbReference type="Proteomes" id="UP000297706">
    <property type="component" value="Unassembled WGS sequence"/>
</dbReference>
<reference evidence="7 8" key="1">
    <citation type="submission" date="2018-02" db="EMBL/GenBank/DDBJ databases">
        <title>A novel lanthanide dependent methylotroph, Methylotenera sp. La3113.</title>
        <authorList>
            <person name="Lv H."/>
            <person name="Tani A."/>
        </authorList>
    </citation>
    <scope>NUCLEOTIDE SEQUENCE [LARGE SCALE GENOMIC DNA]</scope>
    <source>
        <strain evidence="7 8">La3113</strain>
    </source>
</reference>
<feature type="domain" description="Sigma-54 factor interaction" evidence="6">
    <location>
        <begin position="40"/>
        <end position="269"/>
    </location>
</feature>
<evidence type="ECO:0000313" key="8">
    <source>
        <dbReference type="Proteomes" id="UP000297706"/>
    </source>
</evidence>
<dbReference type="InterPro" id="IPR002197">
    <property type="entry name" value="HTH_Fis"/>
</dbReference>
<dbReference type="InterPro" id="IPR025944">
    <property type="entry name" value="Sigma_54_int_dom_CS"/>
</dbReference>
<dbReference type="Pfam" id="PF25601">
    <property type="entry name" value="AAA_lid_14"/>
    <property type="match status" value="1"/>
</dbReference>
<proteinExistence type="predicted"/>
<evidence type="ECO:0000256" key="1">
    <source>
        <dbReference type="ARBA" id="ARBA00022741"/>
    </source>
</evidence>
<organism evidence="7 8">
    <name type="scientific">Methylotenera oryzisoli</name>
    <dbReference type="NCBI Taxonomy" id="2080758"/>
    <lineage>
        <taxon>Bacteria</taxon>
        <taxon>Pseudomonadati</taxon>
        <taxon>Pseudomonadota</taxon>
        <taxon>Betaproteobacteria</taxon>
        <taxon>Nitrosomonadales</taxon>
        <taxon>Methylophilaceae</taxon>
        <taxon>Methylotenera</taxon>
    </lineage>
</organism>
<evidence type="ECO:0000256" key="5">
    <source>
        <dbReference type="ARBA" id="ARBA00023163"/>
    </source>
</evidence>
<dbReference type="SUPFAM" id="SSF52540">
    <property type="entry name" value="P-loop containing nucleoside triphosphate hydrolases"/>
    <property type="match status" value="1"/>
</dbReference>
<keyword evidence="5" id="KW-0804">Transcription</keyword>
<dbReference type="InterPro" id="IPR027417">
    <property type="entry name" value="P-loop_NTPase"/>
</dbReference>
<dbReference type="PROSITE" id="PS00676">
    <property type="entry name" value="SIGMA54_INTERACT_2"/>
    <property type="match status" value="1"/>
</dbReference>
<keyword evidence="8" id="KW-1185">Reference proteome</keyword>
<dbReference type="SUPFAM" id="SSF46689">
    <property type="entry name" value="Homeodomain-like"/>
    <property type="match status" value="1"/>
</dbReference>
<sequence length="372" mass="41161">MGHIEFNEYGEAEYKARSGPPVITFKNLNQVSLSIRASALVFEDPESCKLLSLIERVAPSDVTAFIMGETGTGKELVARHLHALSPRKHGPFAAINCGAFSESLVESELFGHEKGSFTGAVSSKQGWFESANGGTLFLDEIGDLPLSTQVKLLRVIQQREIVRVGSRKASPIDVRLVAATNVNLEDAVKAGRFREDLYYRINVVPIQIAPLRNRVGDILPLAEHFLSIYKNRLHTKQPILAPETIKLLHDYPWPGNIRELENVIHRALLVSDGNELRPRDLNLPAIQLAAGSSPGVAADNALHYASNEACTLDKALNEIIQSEPEQLYETVNRKLVLSAYAYCRQNQVQTARVLGISRNILRTLLKQFGVIQ</sequence>
<dbReference type="PANTHER" id="PTHR32071:SF21">
    <property type="entry name" value="TRANSCRIPTIONAL REGULATORY PROTEIN FLGR"/>
    <property type="match status" value="1"/>
</dbReference>